<evidence type="ECO:0000256" key="2">
    <source>
        <dbReference type="ARBA" id="ARBA00006432"/>
    </source>
</evidence>
<dbReference type="Proteomes" id="UP000694941">
    <property type="component" value="Unplaced"/>
</dbReference>
<evidence type="ECO:0000256" key="4">
    <source>
        <dbReference type="ARBA" id="ARBA00023140"/>
    </source>
</evidence>
<dbReference type="Pfam" id="PF13193">
    <property type="entry name" value="AMP-binding_C"/>
    <property type="match status" value="1"/>
</dbReference>
<evidence type="ECO:0000259" key="6">
    <source>
        <dbReference type="Pfam" id="PF13193"/>
    </source>
</evidence>
<keyword evidence="3" id="KW-0436">Ligase</keyword>
<evidence type="ECO:0000256" key="1">
    <source>
        <dbReference type="ARBA" id="ARBA00004275"/>
    </source>
</evidence>
<dbReference type="InterPro" id="IPR020845">
    <property type="entry name" value="AMP-binding_CS"/>
</dbReference>
<comment type="subcellular location">
    <subcellularLocation>
        <location evidence="1">Peroxisome</location>
    </subcellularLocation>
</comment>
<name>A0ABM1AZN4_LIMPO</name>
<evidence type="ECO:0000256" key="3">
    <source>
        <dbReference type="ARBA" id="ARBA00022598"/>
    </source>
</evidence>
<dbReference type="PANTHER" id="PTHR24096:SF149">
    <property type="entry name" value="AMP-BINDING DOMAIN-CONTAINING PROTEIN-RELATED"/>
    <property type="match status" value="1"/>
</dbReference>
<evidence type="ECO:0000313" key="8">
    <source>
        <dbReference type="RefSeq" id="XP_013771801.1"/>
    </source>
</evidence>
<feature type="domain" description="AMP-dependent synthetase/ligase" evidence="5">
    <location>
        <begin position="48"/>
        <end position="296"/>
    </location>
</feature>
<keyword evidence="7" id="KW-1185">Reference proteome</keyword>
<dbReference type="SUPFAM" id="SSF56801">
    <property type="entry name" value="Acetyl-CoA synthetase-like"/>
    <property type="match status" value="1"/>
</dbReference>
<gene>
    <name evidence="8" type="primary">LOC106456968</name>
</gene>
<keyword evidence="4" id="KW-0576">Peroxisome</keyword>
<feature type="domain" description="AMP-binding enzyme C-terminal" evidence="6">
    <location>
        <begin position="347"/>
        <end position="423"/>
    </location>
</feature>
<dbReference type="Gene3D" id="3.30.300.30">
    <property type="match status" value="1"/>
</dbReference>
<dbReference type="PANTHER" id="PTHR24096">
    <property type="entry name" value="LONG-CHAIN-FATTY-ACID--COA LIGASE"/>
    <property type="match status" value="1"/>
</dbReference>
<dbReference type="InterPro" id="IPR045851">
    <property type="entry name" value="AMP-bd_C_sf"/>
</dbReference>
<dbReference type="Pfam" id="PF00501">
    <property type="entry name" value="AMP-binding"/>
    <property type="match status" value="1"/>
</dbReference>
<sequence length="439" mass="48583">MEKKNGVSSSVVLEDKILRSPRCAIEIPEISLPELIYSSLKEHEDRPVLDILVFGKTDGCISFAELLEDDGCAYTGPPKINPRETPLVIAFSSGTTGTPKAIVHTHYSVLAIYYQGNQPTVLQYLPDDVLLGIYPFSHIGGFLFVLNILINGVRLVIVPSYDLNLHLEEIQKHKVTIIGGSVVTLYTLLHNPKVREYDITSIREIITGGSPLNREANEQVAMTAFPFLRGVRQFYGLSEALFVSCVEKGKIIPNSVGTLVASTELKVVDVNTGVTLGPGHDGELFIRGPQLMKGYLKNSVITPEAFTPDGWYATGDYGHYDTEGNLYITDRLKEMIKTGFHQVSPSEIESTLCKHPDVEDAAVVGVPDSELGEIPRGFVVLKPGNHVSQETLKQFVSGYLPPYKRLTGGVEIVDKIPRSEFGKIQRKIMKERFIQQRKT</sequence>
<dbReference type="InterPro" id="IPR042099">
    <property type="entry name" value="ANL_N_sf"/>
</dbReference>
<evidence type="ECO:0000313" key="7">
    <source>
        <dbReference type="Proteomes" id="UP000694941"/>
    </source>
</evidence>
<accession>A0ABM1AZN4</accession>
<dbReference type="GeneID" id="106456968"/>
<dbReference type="Gene3D" id="3.40.50.12780">
    <property type="entry name" value="N-terminal domain of ligase-like"/>
    <property type="match status" value="1"/>
</dbReference>
<evidence type="ECO:0000259" key="5">
    <source>
        <dbReference type="Pfam" id="PF00501"/>
    </source>
</evidence>
<dbReference type="RefSeq" id="XP_013771801.1">
    <property type="nucleotide sequence ID" value="XM_013916347.2"/>
</dbReference>
<dbReference type="InterPro" id="IPR000873">
    <property type="entry name" value="AMP-dep_synth/lig_dom"/>
</dbReference>
<proteinExistence type="inferred from homology"/>
<dbReference type="InterPro" id="IPR025110">
    <property type="entry name" value="AMP-bd_C"/>
</dbReference>
<reference evidence="8" key="1">
    <citation type="submission" date="2025-08" db="UniProtKB">
        <authorList>
            <consortium name="RefSeq"/>
        </authorList>
    </citation>
    <scope>IDENTIFICATION</scope>
    <source>
        <tissue evidence="8">Muscle</tissue>
    </source>
</reference>
<protein>
    <submittedName>
        <fullName evidence="8">4-coumarate--CoA ligase 1-like</fullName>
    </submittedName>
</protein>
<dbReference type="PROSITE" id="PS00455">
    <property type="entry name" value="AMP_BINDING"/>
    <property type="match status" value="1"/>
</dbReference>
<comment type="similarity">
    <text evidence="2">Belongs to the ATP-dependent AMP-binding enzyme family.</text>
</comment>
<organism evidence="7 8">
    <name type="scientific">Limulus polyphemus</name>
    <name type="common">Atlantic horseshoe crab</name>
    <dbReference type="NCBI Taxonomy" id="6850"/>
    <lineage>
        <taxon>Eukaryota</taxon>
        <taxon>Metazoa</taxon>
        <taxon>Ecdysozoa</taxon>
        <taxon>Arthropoda</taxon>
        <taxon>Chelicerata</taxon>
        <taxon>Merostomata</taxon>
        <taxon>Xiphosura</taxon>
        <taxon>Limulidae</taxon>
        <taxon>Limulus</taxon>
    </lineage>
</organism>